<keyword evidence="3" id="KW-1185">Reference proteome</keyword>
<evidence type="ECO:0008006" key="4">
    <source>
        <dbReference type="Google" id="ProtNLM"/>
    </source>
</evidence>
<name>A0A9Q0Y1T3_9SAUR</name>
<keyword evidence="1" id="KW-0238">DNA-binding</keyword>
<dbReference type="PANTHER" id="PTHR35617:SF3">
    <property type="entry name" value="CORE-BINDING (CB) DOMAIN-CONTAINING PROTEIN"/>
    <property type="match status" value="1"/>
</dbReference>
<evidence type="ECO:0000256" key="1">
    <source>
        <dbReference type="ARBA" id="ARBA00023125"/>
    </source>
</evidence>
<dbReference type="AlphaFoldDB" id="A0A9Q0Y1T3"/>
<proteinExistence type="predicted"/>
<accession>A0A9Q0Y1T3</accession>
<sequence>MPSTDHVEDSELINSIISACHKSSTTKLYRYKWKRFLFYAADKGFDPVNPSLTWVLQYLLHLKRSGLNLSSPCVHLSAIVAHQPPMSPASSFFCHPRLKLFLRGLKNTFPDRKPIPLQWSLSLVLQALQRLPFEPLATIDLRLLTLKTVFPVAIASACRASELCALRCDQPYLQFHRDRVVAYPDITFLPKVVSSFHVSQPIILPAFPPILQQGWKGTCIPWT</sequence>
<dbReference type="GO" id="GO:0003677">
    <property type="term" value="F:DNA binding"/>
    <property type="evidence" value="ECO:0007669"/>
    <property type="project" value="UniProtKB-KW"/>
</dbReference>
<dbReference type="OrthoDB" id="9049843at2759"/>
<gene>
    <name evidence="2" type="ORF">JRQ81_012813</name>
</gene>
<dbReference type="Gene3D" id="1.10.150.130">
    <property type="match status" value="1"/>
</dbReference>
<dbReference type="EMBL" id="JAPFRF010000003">
    <property type="protein sequence ID" value="KAJ7338911.1"/>
    <property type="molecule type" value="Genomic_DNA"/>
</dbReference>
<comment type="caution">
    <text evidence="2">The sequence shown here is derived from an EMBL/GenBank/DDBJ whole genome shotgun (WGS) entry which is preliminary data.</text>
</comment>
<dbReference type="Proteomes" id="UP001142489">
    <property type="component" value="Unassembled WGS sequence"/>
</dbReference>
<evidence type="ECO:0000313" key="2">
    <source>
        <dbReference type="EMBL" id="KAJ7338911.1"/>
    </source>
</evidence>
<dbReference type="PANTHER" id="PTHR35617">
    <property type="entry name" value="PHAGE_INTEGRASE DOMAIN-CONTAINING PROTEIN"/>
    <property type="match status" value="1"/>
</dbReference>
<protein>
    <recommendedName>
        <fullName evidence="4">Integrase</fullName>
    </recommendedName>
</protein>
<dbReference type="SUPFAM" id="SSF47823">
    <property type="entry name" value="lambda integrase-like, N-terminal domain"/>
    <property type="match status" value="1"/>
</dbReference>
<dbReference type="InterPro" id="IPR010998">
    <property type="entry name" value="Integrase_recombinase_N"/>
</dbReference>
<evidence type="ECO:0000313" key="3">
    <source>
        <dbReference type="Proteomes" id="UP001142489"/>
    </source>
</evidence>
<organism evidence="2 3">
    <name type="scientific">Phrynocephalus forsythii</name>
    <dbReference type="NCBI Taxonomy" id="171643"/>
    <lineage>
        <taxon>Eukaryota</taxon>
        <taxon>Metazoa</taxon>
        <taxon>Chordata</taxon>
        <taxon>Craniata</taxon>
        <taxon>Vertebrata</taxon>
        <taxon>Euteleostomi</taxon>
        <taxon>Lepidosauria</taxon>
        <taxon>Squamata</taxon>
        <taxon>Bifurcata</taxon>
        <taxon>Unidentata</taxon>
        <taxon>Episquamata</taxon>
        <taxon>Toxicofera</taxon>
        <taxon>Iguania</taxon>
        <taxon>Acrodonta</taxon>
        <taxon>Agamidae</taxon>
        <taxon>Agaminae</taxon>
        <taxon>Phrynocephalus</taxon>
    </lineage>
</organism>
<reference evidence="2" key="1">
    <citation type="journal article" date="2023" name="DNA Res.">
        <title>Chromosome-level genome assembly of Phrynocephalus forsythii using third-generation DNA sequencing and Hi-C analysis.</title>
        <authorList>
            <person name="Qi Y."/>
            <person name="Zhao W."/>
            <person name="Zhao Y."/>
            <person name="Niu C."/>
            <person name="Cao S."/>
            <person name="Zhang Y."/>
        </authorList>
    </citation>
    <scope>NUCLEOTIDE SEQUENCE</scope>
    <source>
        <tissue evidence="2">Muscle</tissue>
    </source>
</reference>